<keyword evidence="2" id="KW-1185">Reference proteome</keyword>
<dbReference type="InterPro" id="IPR036705">
    <property type="entry name" value="Ribosyl_crysJ1_sf"/>
</dbReference>
<proteinExistence type="predicted"/>
<dbReference type="SUPFAM" id="SSF101478">
    <property type="entry name" value="ADP-ribosylglycohydrolase"/>
    <property type="match status" value="1"/>
</dbReference>
<comment type="caution">
    <text evidence="1">The sequence shown here is derived from an EMBL/GenBank/DDBJ whole genome shotgun (WGS) entry which is preliminary data.</text>
</comment>
<reference evidence="2" key="1">
    <citation type="journal article" date="2019" name="Int. J. Syst. Evol. Microbiol.">
        <title>The Global Catalogue of Microorganisms (GCM) 10K type strain sequencing project: providing services to taxonomists for standard genome sequencing and annotation.</title>
        <authorList>
            <consortium name="The Broad Institute Genomics Platform"/>
            <consortium name="The Broad Institute Genome Sequencing Center for Infectious Disease"/>
            <person name="Wu L."/>
            <person name="Ma J."/>
        </authorList>
    </citation>
    <scope>NUCLEOTIDE SEQUENCE [LARGE SCALE GENOMIC DNA]</scope>
    <source>
        <strain evidence="2">KCTC 3950</strain>
    </source>
</reference>
<dbReference type="Gene3D" id="1.10.4080.10">
    <property type="entry name" value="ADP-ribosylation/Crystallin J1"/>
    <property type="match status" value="1"/>
</dbReference>
<sequence length="476" mass="53238">MLIPFQELRKTCAARIRMLHTQGHDVTGLEENLAAVPDSYDALLAYGKSIIDVPMRPDFPYHEPNDLGGIRLERPAIRQDVIPGFINEMELRDKIYGGVYGRMLGCILGKPFEMNMTLADIRGYLEGTGDWPLSDFAPAYSPTQKEPLRRDCMESTRGHVTHVQADDDLNYLVLGLKVLEQFGPGFRTQDMAYLWKEHIPYGWNWGPEHTRYCLMSGLWWDHNNRLPEGKEWDDFAALFNDGEELIGAMIRGDAFGLVNPGRPAAAAEMAWRDGRLTHAKTGLYAEMWVAAALSAAFHEQDPVKAVQAGIAQIPANSRYAACMTEALDWALHDRDWLKTYDRINAKWGYLGFNGTFNESATVVNSLVNGVDSRGHVDFESIICRQVMQGWDCDSAGATAGCLAGVMAGFRNIPDIWLSPIRDTFHTTVAGERKTRISALSERMYQMSRIVRAAVPAEASEPELQAQGDSNNFTIKV</sequence>
<protein>
    <submittedName>
        <fullName evidence="1">ADP-ribosylglycohydrolase family protein</fullName>
    </submittedName>
</protein>
<dbReference type="InterPro" id="IPR050792">
    <property type="entry name" value="ADP-ribosylglycohydrolase"/>
</dbReference>
<dbReference type="Proteomes" id="UP001597541">
    <property type="component" value="Unassembled WGS sequence"/>
</dbReference>
<organism evidence="1 2">
    <name type="scientific">Paenibacillus gansuensis</name>
    <dbReference type="NCBI Taxonomy" id="306542"/>
    <lineage>
        <taxon>Bacteria</taxon>
        <taxon>Bacillati</taxon>
        <taxon>Bacillota</taxon>
        <taxon>Bacilli</taxon>
        <taxon>Bacillales</taxon>
        <taxon>Paenibacillaceae</taxon>
        <taxon>Paenibacillus</taxon>
    </lineage>
</organism>
<evidence type="ECO:0000313" key="1">
    <source>
        <dbReference type="EMBL" id="MFD2612473.1"/>
    </source>
</evidence>
<dbReference type="Pfam" id="PF03747">
    <property type="entry name" value="ADP_ribosyl_GH"/>
    <property type="match status" value="1"/>
</dbReference>
<name>A0ABW5PB91_9BACL</name>
<dbReference type="RefSeq" id="WP_377602073.1">
    <property type="nucleotide sequence ID" value="NZ_JBHUME010000007.1"/>
</dbReference>
<dbReference type="PANTHER" id="PTHR16222:SF12">
    <property type="entry name" value="ADP-RIBOSYLGLYCOHYDROLASE-RELATED"/>
    <property type="match status" value="1"/>
</dbReference>
<evidence type="ECO:0000313" key="2">
    <source>
        <dbReference type="Proteomes" id="UP001597541"/>
    </source>
</evidence>
<accession>A0ABW5PB91</accession>
<dbReference type="InterPro" id="IPR005502">
    <property type="entry name" value="Ribosyl_crysJ1"/>
</dbReference>
<gene>
    <name evidence="1" type="ORF">ACFSUF_08570</name>
</gene>
<dbReference type="PANTHER" id="PTHR16222">
    <property type="entry name" value="ADP-RIBOSYLGLYCOHYDROLASE"/>
    <property type="match status" value="1"/>
</dbReference>
<dbReference type="EMBL" id="JBHUME010000007">
    <property type="protein sequence ID" value="MFD2612473.1"/>
    <property type="molecule type" value="Genomic_DNA"/>
</dbReference>